<feature type="domain" description="KH type-2" evidence="9">
    <location>
        <begin position="212"/>
        <end position="289"/>
    </location>
</feature>
<dbReference type="GO" id="GO:0070181">
    <property type="term" value="F:small ribosomal subunit rRNA binding"/>
    <property type="evidence" value="ECO:0007669"/>
    <property type="project" value="UniProtKB-UniRule"/>
</dbReference>
<dbReference type="PROSITE" id="PS50823">
    <property type="entry name" value="KH_TYPE_2"/>
    <property type="match status" value="1"/>
</dbReference>
<dbReference type="InterPro" id="IPR009019">
    <property type="entry name" value="KH_sf_prok-type"/>
</dbReference>
<organism evidence="11 12">
    <name type="scientific">Minwuia thermotolerans</name>
    <dbReference type="NCBI Taxonomy" id="2056226"/>
    <lineage>
        <taxon>Bacteria</taxon>
        <taxon>Pseudomonadati</taxon>
        <taxon>Pseudomonadota</taxon>
        <taxon>Alphaproteobacteria</taxon>
        <taxon>Minwuiales</taxon>
        <taxon>Minwuiaceae</taxon>
        <taxon>Minwuia</taxon>
    </lineage>
</organism>
<evidence type="ECO:0000256" key="3">
    <source>
        <dbReference type="ARBA" id="ARBA00022741"/>
    </source>
</evidence>
<dbReference type="OrthoDB" id="9805918at2"/>
<dbReference type="PROSITE" id="PS51713">
    <property type="entry name" value="G_ERA"/>
    <property type="match status" value="1"/>
</dbReference>
<keyword evidence="5 6" id="KW-0342">GTP-binding</keyword>
<dbReference type="Pfam" id="PF07650">
    <property type="entry name" value="KH_2"/>
    <property type="match status" value="1"/>
</dbReference>
<name>A0A2M9G6F1_9PROT</name>
<feature type="binding site" evidence="6">
    <location>
        <begin position="22"/>
        <end position="29"/>
    </location>
    <ligand>
        <name>GTP</name>
        <dbReference type="ChEBI" id="CHEBI:37565"/>
    </ligand>
</feature>
<dbReference type="NCBIfam" id="TIGR00436">
    <property type="entry name" value="era"/>
    <property type="match status" value="1"/>
</dbReference>
<proteinExistence type="inferred from homology"/>
<dbReference type="GO" id="GO:0043024">
    <property type="term" value="F:ribosomal small subunit binding"/>
    <property type="evidence" value="ECO:0007669"/>
    <property type="project" value="TreeGrafter"/>
</dbReference>
<evidence type="ECO:0000256" key="5">
    <source>
        <dbReference type="ARBA" id="ARBA00023134"/>
    </source>
</evidence>
<dbReference type="InterPro" id="IPR015946">
    <property type="entry name" value="KH_dom-like_a/b"/>
</dbReference>
<evidence type="ECO:0000256" key="7">
    <source>
        <dbReference type="PROSITE-ProRule" id="PRU01050"/>
    </source>
</evidence>
<feature type="binding site" evidence="6">
    <location>
        <begin position="69"/>
        <end position="73"/>
    </location>
    <ligand>
        <name>GTP</name>
        <dbReference type="ChEBI" id="CHEBI:37565"/>
    </ligand>
</feature>
<dbReference type="Gene3D" id="3.30.300.20">
    <property type="match status" value="1"/>
</dbReference>
<dbReference type="GO" id="GO:0003924">
    <property type="term" value="F:GTPase activity"/>
    <property type="evidence" value="ECO:0007669"/>
    <property type="project" value="UniProtKB-UniRule"/>
</dbReference>
<feature type="domain" description="Era-type G" evidence="10">
    <location>
        <begin position="14"/>
        <end position="181"/>
    </location>
</feature>
<protein>
    <recommendedName>
        <fullName evidence="2 6">GTPase Era</fullName>
    </recommendedName>
</protein>
<feature type="region of interest" description="G4" evidence="7">
    <location>
        <begin position="131"/>
        <end position="134"/>
    </location>
</feature>
<dbReference type="InterPro" id="IPR005225">
    <property type="entry name" value="Small_GTP-bd"/>
</dbReference>
<dbReference type="AlphaFoldDB" id="A0A2M9G6F1"/>
<feature type="binding site" evidence="6">
    <location>
        <begin position="131"/>
        <end position="134"/>
    </location>
    <ligand>
        <name>GTP</name>
        <dbReference type="ChEBI" id="CHEBI:37565"/>
    </ligand>
</feature>
<dbReference type="GO" id="GO:0000028">
    <property type="term" value="P:ribosomal small subunit assembly"/>
    <property type="evidence" value="ECO:0007669"/>
    <property type="project" value="TreeGrafter"/>
</dbReference>
<evidence type="ECO:0000256" key="6">
    <source>
        <dbReference type="HAMAP-Rule" id="MF_00367"/>
    </source>
</evidence>
<keyword evidence="6" id="KW-1003">Cell membrane</keyword>
<comment type="similarity">
    <text evidence="1 6 7 8">Belongs to the TRAFAC class TrmE-Era-EngA-EngB-Septin-like GTPase superfamily. Era GTPase family.</text>
</comment>
<comment type="subunit">
    <text evidence="6">Monomer.</text>
</comment>
<gene>
    <name evidence="6" type="primary">era</name>
    <name evidence="11" type="ORF">CVT23_02150</name>
</gene>
<dbReference type="InterPro" id="IPR030388">
    <property type="entry name" value="G_ERA_dom"/>
</dbReference>
<dbReference type="GO" id="GO:0005829">
    <property type="term" value="C:cytosol"/>
    <property type="evidence" value="ECO:0007669"/>
    <property type="project" value="TreeGrafter"/>
</dbReference>
<evidence type="ECO:0000256" key="2">
    <source>
        <dbReference type="ARBA" id="ARBA00020484"/>
    </source>
</evidence>
<dbReference type="SUPFAM" id="SSF52540">
    <property type="entry name" value="P-loop containing nucleoside triphosphate hydrolases"/>
    <property type="match status" value="1"/>
</dbReference>
<feature type="region of interest" description="G3" evidence="7">
    <location>
        <begin position="69"/>
        <end position="72"/>
    </location>
</feature>
<evidence type="ECO:0000259" key="10">
    <source>
        <dbReference type="PROSITE" id="PS51713"/>
    </source>
</evidence>
<keyword evidence="6" id="KW-0963">Cytoplasm</keyword>
<dbReference type="GO" id="GO:0005886">
    <property type="term" value="C:plasma membrane"/>
    <property type="evidence" value="ECO:0007669"/>
    <property type="project" value="UniProtKB-SubCell"/>
</dbReference>
<evidence type="ECO:0000256" key="4">
    <source>
        <dbReference type="ARBA" id="ARBA00022884"/>
    </source>
</evidence>
<feature type="region of interest" description="G5" evidence="7">
    <location>
        <begin position="160"/>
        <end position="162"/>
    </location>
</feature>
<dbReference type="InterPro" id="IPR027417">
    <property type="entry name" value="P-loop_NTPase"/>
</dbReference>
<dbReference type="PANTHER" id="PTHR42698">
    <property type="entry name" value="GTPASE ERA"/>
    <property type="match status" value="1"/>
</dbReference>
<keyword evidence="4 6" id="KW-0694">RNA-binding</keyword>
<keyword evidence="6" id="KW-0699">rRNA-binding</keyword>
<evidence type="ECO:0000313" key="12">
    <source>
        <dbReference type="Proteomes" id="UP000229498"/>
    </source>
</evidence>
<keyword evidence="6" id="KW-0472">Membrane</keyword>
<dbReference type="HAMAP" id="MF_00367">
    <property type="entry name" value="GTPase_Era"/>
    <property type="match status" value="1"/>
</dbReference>
<sequence>MTAETEGGGEQESRAGFVALAGAPNAGKSTLLNQLVGTKVSIVSPKVQTTRARVVGIALEGAVQIAFVDTPGIFRPKRRLEKAMVDAAWGGVADADLTVLLIDAERGLNSNVREILAGLDKLGRRIWVVLNKIDLVRKDSLLAMTAELGRTGFVDEVFMVSALTGDGVADLREALARAMPPGPWLYPEDQVSEMPERLLASEITREKLFLRLHQELPYALTVETENWTERPDGSVRIDQVIYVAREGHRAIVLGHGGQTIRQIGRMAREELSELLGRPVHLFTFVKVREKWLDDPARYREMGLDFPRG</sequence>
<comment type="subcellular location">
    <subcellularLocation>
        <location evidence="6">Cytoplasm</location>
    </subcellularLocation>
    <subcellularLocation>
        <location evidence="6">Cell membrane</location>
        <topology evidence="6">Peripheral membrane protein</topology>
    </subcellularLocation>
</comment>
<dbReference type="PANTHER" id="PTHR42698:SF1">
    <property type="entry name" value="GTPASE ERA, MITOCHONDRIAL"/>
    <property type="match status" value="1"/>
</dbReference>
<evidence type="ECO:0000256" key="8">
    <source>
        <dbReference type="RuleBase" id="RU003761"/>
    </source>
</evidence>
<keyword evidence="6" id="KW-0690">Ribosome biogenesis</keyword>
<dbReference type="InterPro" id="IPR005662">
    <property type="entry name" value="GTPase_Era-like"/>
</dbReference>
<dbReference type="CDD" id="cd22534">
    <property type="entry name" value="KH-II_Era"/>
    <property type="match status" value="1"/>
</dbReference>
<dbReference type="CDD" id="cd04163">
    <property type="entry name" value="Era"/>
    <property type="match status" value="1"/>
</dbReference>
<accession>A0A2M9G6F1</accession>
<dbReference type="NCBIfam" id="TIGR00231">
    <property type="entry name" value="small_GTP"/>
    <property type="match status" value="1"/>
</dbReference>
<dbReference type="NCBIfam" id="NF000908">
    <property type="entry name" value="PRK00089.1"/>
    <property type="match status" value="1"/>
</dbReference>
<dbReference type="Proteomes" id="UP000229498">
    <property type="component" value="Unassembled WGS sequence"/>
</dbReference>
<feature type="region of interest" description="G1" evidence="7">
    <location>
        <begin position="22"/>
        <end position="29"/>
    </location>
</feature>
<dbReference type="InterPro" id="IPR006073">
    <property type="entry name" value="GTP-bd"/>
</dbReference>
<evidence type="ECO:0000256" key="1">
    <source>
        <dbReference type="ARBA" id="ARBA00007921"/>
    </source>
</evidence>
<evidence type="ECO:0000313" key="11">
    <source>
        <dbReference type="EMBL" id="PJK31284.1"/>
    </source>
</evidence>
<evidence type="ECO:0000259" key="9">
    <source>
        <dbReference type="PROSITE" id="PS50823"/>
    </source>
</evidence>
<dbReference type="Gene3D" id="3.40.50.300">
    <property type="entry name" value="P-loop containing nucleotide triphosphate hydrolases"/>
    <property type="match status" value="1"/>
</dbReference>
<dbReference type="RefSeq" id="WP_109792752.1">
    <property type="nucleotide sequence ID" value="NZ_PHIG01000006.1"/>
</dbReference>
<feature type="region of interest" description="G2" evidence="7">
    <location>
        <begin position="48"/>
        <end position="52"/>
    </location>
</feature>
<reference evidence="11 12" key="1">
    <citation type="submission" date="2017-11" db="EMBL/GenBank/DDBJ databases">
        <title>Draft genome sequence of Rhizobiales bacterium SY3-13.</title>
        <authorList>
            <person name="Sun C."/>
        </authorList>
    </citation>
    <scope>NUCLEOTIDE SEQUENCE [LARGE SCALE GENOMIC DNA]</scope>
    <source>
        <strain evidence="11 12">SY3-13</strain>
    </source>
</reference>
<dbReference type="InterPro" id="IPR004044">
    <property type="entry name" value="KH_dom_type_2"/>
</dbReference>
<comment type="function">
    <text evidence="6">An essential GTPase that binds both GDP and GTP, with rapid nucleotide exchange. Plays a role in 16S rRNA processing and 30S ribosomal subunit biogenesis and possibly also in cell cycle regulation and energy metabolism.</text>
</comment>
<keyword evidence="3 6" id="KW-0547">Nucleotide-binding</keyword>
<dbReference type="EMBL" id="PHIG01000006">
    <property type="protein sequence ID" value="PJK31284.1"/>
    <property type="molecule type" value="Genomic_DNA"/>
</dbReference>
<comment type="caution">
    <text evidence="11">The sequence shown here is derived from an EMBL/GenBank/DDBJ whole genome shotgun (WGS) entry which is preliminary data.</text>
</comment>
<dbReference type="GO" id="GO:0005525">
    <property type="term" value="F:GTP binding"/>
    <property type="evidence" value="ECO:0007669"/>
    <property type="project" value="UniProtKB-UniRule"/>
</dbReference>
<dbReference type="SUPFAM" id="SSF54814">
    <property type="entry name" value="Prokaryotic type KH domain (KH-domain type II)"/>
    <property type="match status" value="1"/>
</dbReference>
<dbReference type="Pfam" id="PF01926">
    <property type="entry name" value="MMR_HSR1"/>
    <property type="match status" value="1"/>
</dbReference>
<keyword evidence="12" id="KW-1185">Reference proteome</keyword>